<comment type="caution">
    <text evidence="1">The sequence shown here is derived from an EMBL/GenBank/DDBJ whole genome shotgun (WGS) entry which is preliminary data.</text>
</comment>
<keyword evidence="1" id="KW-0695">RNA-directed DNA polymerase</keyword>
<accession>A0A699GQV2</accession>
<gene>
    <name evidence="1" type="ORF">Tci_151306</name>
</gene>
<evidence type="ECO:0000313" key="1">
    <source>
        <dbReference type="EMBL" id="GEV79329.1"/>
    </source>
</evidence>
<organism evidence="1">
    <name type="scientific">Tanacetum cinerariifolium</name>
    <name type="common">Dalmatian daisy</name>
    <name type="synonym">Chrysanthemum cinerariifolium</name>
    <dbReference type="NCBI Taxonomy" id="118510"/>
    <lineage>
        <taxon>Eukaryota</taxon>
        <taxon>Viridiplantae</taxon>
        <taxon>Streptophyta</taxon>
        <taxon>Embryophyta</taxon>
        <taxon>Tracheophyta</taxon>
        <taxon>Spermatophyta</taxon>
        <taxon>Magnoliopsida</taxon>
        <taxon>eudicotyledons</taxon>
        <taxon>Gunneridae</taxon>
        <taxon>Pentapetalae</taxon>
        <taxon>asterids</taxon>
        <taxon>campanulids</taxon>
        <taxon>Asterales</taxon>
        <taxon>Asteraceae</taxon>
        <taxon>Asteroideae</taxon>
        <taxon>Anthemideae</taxon>
        <taxon>Anthemidinae</taxon>
        <taxon>Tanacetum</taxon>
    </lineage>
</organism>
<protein>
    <submittedName>
        <fullName evidence="1">Reverse transcriptase domain-containing protein</fullName>
    </submittedName>
</protein>
<keyword evidence="1" id="KW-0548">Nucleotidyltransferase</keyword>
<reference evidence="1" key="1">
    <citation type="journal article" date="2019" name="Sci. Rep.">
        <title>Draft genome of Tanacetum cinerariifolium, the natural source of mosquito coil.</title>
        <authorList>
            <person name="Yamashiro T."/>
            <person name="Shiraishi A."/>
            <person name="Satake H."/>
            <person name="Nakayama K."/>
        </authorList>
    </citation>
    <scope>NUCLEOTIDE SEQUENCE</scope>
</reference>
<keyword evidence="1" id="KW-0808">Transferase</keyword>
<name>A0A699GQV2_TANCI</name>
<dbReference type="Gene3D" id="3.10.10.10">
    <property type="entry name" value="HIV Type 1 Reverse Transcriptase, subunit A, domain 1"/>
    <property type="match status" value="1"/>
</dbReference>
<dbReference type="GO" id="GO:0003964">
    <property type="term" value="F:RNA-directed DNA polymerase activity"/>
    <property type="evidence" value="ECO:0007669"/>
    <property type="project" value="UniProtKB-KW"/>
</dbReference>
<sequence>AYITEKKIKEKLKKKRLEVVPIVQNFSRTPSPYRLAHSEMHEPTGKWQVFPDKGLIRPSSSSWGDLGLFVKKKDGSFSQRQSYAEAFTLEGGDTFWKTGKVKPEVHSTFHVSNLKKCLFDESLVIPLDEIQVDDKLHFMEEPIEIIDQEIKQLKQRRIPIIKV</sequence>
<dbReference type="EMBL" id="BKCJ010034476">
    <property type="protein sequence ID" value="GEV79329.1"/>
    <property type="molecule type" value="Genomic_DNA"/>
</dbReference>
<feature type="non-terminal residue" evidence="1">
    <location>
        <position position="1"/>
    </location>
</feature>
<dbReference type="PANTHER" id="PTHR46148:SF59">
    <property type="entry name" value="NUCLEOTIDYLTRANSFERASE, RIBONUCLEASE H"/>
    <property type="match status" value="1"/>
</dbReference>
<dbReference type="AlphaFoldDB" id="A0A699GQV2"/>
<proteinExistence type="predicted"/>
<dbReference type="PANTHER" id="PTHR46148">
    <property type="entry name" value="CHROMO DOMAIN-CONTAINING PROTEIN"/>
    <property type="match status" value="1"/>
</dbReference>